<sequence length="327" mass="38036">MSHNQLRSLPADAVGVVASSDDNYAPHLTVLFYSLLANCSAPERLSLFCLDGGISSENKSRMNREVKKLGASGVDFVSFDRQRFDDLPTIKHITSSAYYRISIPELFDNSVHKVIYLDCDMIVKGDIIELWETDITEFHVGAVENLSGHTYKKLGIPQNQYFNSGMLLINLDLWRRDQIPEKVFRFKKENPDRISTNDQCALNGVLHEKWKHLHLKWNHQTGLYRPSEQTEAFPKDEIEDAILSPGIIHYIGWDKPWRKVRFHPLAGEYDRYADRLDQSPRSKPGFIDYLLAYASVSRLKKLRRQLKWQAWYQKNGYNLYQCHNRTQ</sequence>
<dbReference type="CDD" id="cd04194">
    <property type="entry name" value="GT8_A4GalT_like"/>
    <property type="match status" value="1"/>
</dbReference>
<dbReference type="InterPro" id="IPR050748">
    <property type="entry name" value="Glycosyltrans_8_dom-fam"/>
</dbReference>
<evidence type="ECO:0000256" key="3">
    <source>
        <dbReference type="ARBA" id="ARBA00022723"/>
    </source>
</evidence>
<dbReference type="EMBL" id="CP101118">
    <property type="protein sequence ID" value="WZF87923.1"/>
    <property type="molecule type" value="Genomic_DNA"/>
</dbReference>
<dbReference type="Pfam" id="PF01501">
    <property type="entry name" value="Glyco_transf_8"/>
    <property type="match status" value="1"/>
</dbReference>
<evidence type="ECO:0000313" key="5">
    <source>
        <dbReference type="Proteomes" id="UP001475781"/>
    </source>
</evidence>
<dbReference type="Gene3D" id="3.90.550.10">
    <property type="entry name" value="Spore Coat Polysaccharide Biosynthesis Protein SpsA, Chain A"/>
    <property type="match status" value="1"/>
</dbReference>
<dbReference type="InterPro" id="IPR002495">
    <property type="entry name" value="Glyco_trans_8"/>
</dbReference>
<keyword evidence="5" id="KW-1185">Reference proteome</keyword>
<evidence type="ECO:0000256" key="2">
    <source>
        <dbReference type="ARBA" id="ARBA00022679"/>
    </source>
</evidence>
<evidence type="ECO:0000313" key="4">
    <source>
        <dbReference type="EMBL" id="WZF87923.1"/>
    </source>
</evidence>
<dbReference type="SUPFAM" id="SSF53448">
    <property type="entry name" value="Nucleotide-diphospho-sugar transferases"/>
    <property type="match status" value="1"/>
</dbReference>
<organism evidence="4 5">
    <name type="scientific">Marinobacter metalliresistant</name>
    <dbReference type="NCBI Taxonomy" id="2961995"/>
    <lineage>
        <taxon>Bacteria</taxon>
        <taxon>Pseudomonadati</taxon>
        <taxon>Pseudomonadota</taxon>
        <taxon>Gammaproteobacteria</taxon>
        <taxon>Pseudomonadales</taxon>
        <taxon>Marinobacteraceae</taxon>
        <taxon>Marinobacter</taxon>
    </lineage>
</organism>
<dbReference type="PANTHER" id="PTHR13778:SF47">
    <property type="entry name" value="LIPOPOLYSACCHARIDE 1,3-GALACTOSYLTRANSFERASE"/>
    <property type="match status" value="1"/>
</dbReference>
<evidence type="ECO:0000256" key="1">
    <source>
        <dbReference type="ARBA" id="ARBA00022676"/>
    </source>
</evidence>
<name>A0ABZ2VZL1_9GAMM</name>
<protein>
    <submittedName>
        <fullName evidence="4">Glycosyltransferase family 8 protein</fullName>
    </submittedName>
</protein>
<dbReference type="PANTHER" id="PTHR13778">
    <property type="entry name" value="GLYCOSYLTRANSFERASE 8 DOMAIN-CONTAINING PROTEIN"/>
    <property type="match status" value="1"/>
</dbReference>
<keyword evidence="2" id="KW-0808">Transferase</keyword>
<proteinExistence type="predicted"/>
<dbReference type="InterPro" id="IPR029044">
    <property type="entry name" value="Nucleotide-diphossugar_trans"/>
</dbReference>
<dbReference type="Proteomes" id="UP001475781">
    <property type="component" value="Chromosome"/>
</dbReference>
<keyword evidence="3" id="KW-0479">Metal-binding</keyword>
<gene>
    <name evidence="4" type="ORF">NLK58_16565</name>
</gene>
<keyword evidence="1" id="KW-0328">Glycosyltransferase</keyword>
<accession>A0ABZ2VZL1</accession>
<reference evidence="4 5" key="1">
    <citation type="submission" date="2022-07" db="EMBL/GenBank/DDBJ databases">
        <title>A copper resistant bacterium isolated from sediment samples of deep sea hydrothermal areas.</title>
        <authorList>
            <person name="Zeng X."/>
        </authorList>
    </citation>
    <scope>NUCLEOTIDE SEQUENCE [LARGE SCALE GENOMIC DNA]</scope>
    <source>
        <strain evidence="5">CuT 6</strain>
    </source>
</reference>
<dbReference type="RefSeq" id="WP_341581338.1">
    <property type="nucleotide sequence ID" value="NZ_CP101118.1"/>
</dbReference>